<name>A0A446B6N3_9PEZI</name>
<proteinExistence type="predicted"/>
<protein>
    <submittedName>
        <fullName evidence="1">59cbd2bc-236a-4f44-bea9-fbf7a29eed27</fullName>
    </submittedName>
</protein>
<dbReference type="AlphaFoldDB" id="A0A446B6N3"/>
<sequence>MPTKSTILEELTKPLPKVVNHARPGANTTNPTWPDIGQWVEWTDFTAQKLRAQFRGIVDAEWTIRDNLYPRLSHWDTEFFDEDDAEHSIISRCIIPPVNAALSHALKRAKLDAAFDLNLGRAGRTYEDPSFDRRQKPDWALCSVDRKSTLSDGSFRYDNLLPGDSKLSNKWHSSWCQRSDLHPGYLQVWKDPVRQILSYCRHNRCRYGFLITDAELVVMRVTPMPTAESSVTTRQASQAEALAAHYRHISTSTTMSSLSSSLRDMSLDSSSSYRPTDLAEDGYIVEYRAIPWGNRGQQDLTVQLGLFYLAWLAGIGPNTLKFSYPSFDSCWPLLDGTFIHNTTGLALEKAVKLEYPDPAVERGPRWVETTDGQSVLTLKSVLTLDITHHQGRNYYYYLHDDGETQTPTLITAAFIIYDEENQLYGYFDSLVWKVGDPAEASTSSRRRRK</sequence>
<dbReference type="Proteomes" id="UP000289323">
    <property type="component" value="Unassembled WGS sequence"/>
</dbReference>
<dbReference type="EMBL" id="OUUZ01000001">
    <property type="protein sequence ID" value="SPQ18171.1"/>
    <property type="molecule type" value="Genomic_DNA"/>
</dbReference>
<reference evidence="1 2" key="1">
    <citation type="submission" date="2018-04" db="EMBL/GenBank/DDBJ databases">
        <authorList>
            <person name="Huttner S."/>
            <person name="Dainat J."/>
        </authorList>
    </citation>
    <scope>NUCLEOTIDE SEQUENCE [LARGE SCALE GENOMIC DNA]</scope>
</reference>
<accession>A0A446B6N3</accession>
<evidence type="ECO:0000313" key="1">
    <source>
        <dbReference type="EMBL" id="SPQ18171.1"/>
    </source>
</evidence>
<organism evidence="1 2">
    <name type="scientific">Thermothielavioides terrestris</name>
    <dbReference type="NCBI Taxonomy" id="2587410"/>
    <lineage>
        <taxon>Eukaryota</taxon>
        <taxon>Fungi</taxon>
        <taxon>Dikarya</taxon>
        <taxon>Ascomycota</taxon>
        <taxon>Pezizomycotina</taxon>
        <taxon>Sordariomycetes</taxon>
        <taxon>Sordariomycetidae</taxon>
        <taxon>Sordariales</taxon>
        <taxon>Chaetomiaceae</taxon>
        <taxon>Thermothielavioides</taxon>
    </lineage>
</organism>
<gene>
    <name evidence="1" type="ORF">TT172_LOCUS590</name>
</gene>
<evidence type="ECO:0000313" key="2">
    <source>
        <dbReference type="Proteomes" id="UP000289323"/>
    </source>
</evidence>